<protein>
    <submittedName>
        <fullName evidence="2">Uncharacterized protein</fullName>
    </submittedName>
</protein>
<keyword evidence="3" id="KW-1185">Reference proteome</keyword>
<feature type="compositionally biased region" description="Basic and acidic residues" evidence="1">
    <location>
        <begin position="23"/>
        <end position="37"/>
    </location>
</feature>
<feature type="compositionally biased region" description="Low complexity" evidence="1">
    <location>
        <begin position="71"/>
        <end position="82"/>
    </location>
</feature>
<organism evidence="2 3">
    <name type="scientific">Streptomyces ruber</name>
    <dbReference type="NCBI Taxonomy" id="83378"/>
    <lineage>
        <taxon>Bacteria</taxon>
        <taxon>Bacillati</taxon>
        <taxon>Actinomycetota</taxon>
        <taxon>Actinomycetes</taxon>
        <taxon>Kitasatosporales</taxon>
        <taxon>Streptomycetaceae</taxon>
        <taxon>Streptomyces</taxon>
    </lineage>
</organism>
<dbReference type="Proteomes" id="UP000620156">
    <property type="component" value="Unassembled WGS sequence"/>
</dbReference>
<evidence type="ECO:0000313" key="2">
    <source>
        <dbReference type="EMBL" id="GGQ89504.1"/>
    </source>
</evidence>
<reference evidence="2" key="2">
    <citation type="submission" date="2020-09" db="EMBL/GenBank/DDBJ databases">
        <authorList>
            <person name="Sun Q."/>
            <person name="Ohkuma M."/>
        </authorList>
    </citation>
    <scope>NUCLEOTIDE SEQUENCE</scope>
    <source>
        <strain evidence="2">JCM 3131</strain>
    </source>
</reference>
<comment type="caution">
    <text evidence="2">The sequence shown here is derived from an EMBL/GenBank/DDBJ whole genome shotgun (WGS) entry which is preliminary data.</text>
</comment>
<gene>
    <name evidence="2" type="ORF">GCM10010145_68770</name>
</gene>
<sequence length="97" mass="10023">MTAGPEPSAGALENNFSKRSSPARREVENRAMTDRRPLGTGPTPADVSRTQDTDPPAARAQLAAERLSVIPAATDPAPAHPAAGRRTLGAGPNTTAR</sequence>
<feature type="region of interest" description="Disordered" evidence="1">
    <location>
        <begin position="1"/>
        <end position="97"/>
    </location>
</feature>
<reference evidence="2" key="1">
    <citation type="journal article" date="2014" name="Int. J. Syst. Evol. Microbiol.">
        <title>Complete genome sequence of Corynebacterium casei LMG S-19264T (=DSM 44701T), isolated from a smear-ripened cheese.</title>
        <authorList>
            <consortium name="US DOE Joint Genome Institute (JGI-PGF)"/>
            <person name="Walter F."/>
            <person name="Albersmeier A."/>
            <person name="Kalinowski J."/>
            <person name="Ruckert C."/>
        </authorList>
    </citation>
    <scope>NUCLEOTIDE SEQUENCE</scope>
    <source>
        <strain evidence="2">JCM 3131</strain>
    </source>
</reference>
<proteinExistence type="predicted"/>
<dbReference type="EMBL" id="BMQK01000032">
    <property type="protein sequence ID" value="GGQ89504.1"/>
    <property type="molecule type" value="Genomic_DNA"/>
</dbReference>
<evidence type="ECO:0000313" key="3">
    <source>
        <dbReference type="Proteomes" id="UP000620156"/>
    </source>
</evidence>
<accession>A0A918BUQ1</accession>
<evidence type="ECO:0000256" key="1">
    <source>
        <dbReference type="SAM" id="MobiDB-lite"/>
    </source>
</evidence>
<name>A0A918BUQ1_9ACTN</name>
<dbReference type="AlphaFoldDB" id="A0A918BUQ1"/>